<dbReference type="GO" id="GO:0055085">
    <property type="term" value="P:transmembrane transport"/>
    <property type="evidence" value="ECO:0007669"/>
    <property type="project" value="InterPro"/>
</dbReference>
<evidence type="ECO:0000256" key="7">
    <source>
        <dbReference type="RuleBase" id="RU363032"/>
    </source>
</evidence>
<evidence type="ECO:0000256" key="2">
    <source>
        <dbReference type="ARBA" id="ARBA00022448"/>
    </source>
</evidence>
<keyword evidence="6 7" id="KW-0472">Membrane</keyword>
<reference evidence="10" key="1">
    <citation type="submission" date="2016-10" db="EMBL/GenBank/DDBJ databases">
        <authorList>
            <person name="Varghese N."/>
            <person name="Submissions S."/>
        </authorList>
    </citation>
    <scope>NUCLEOTIDE SEQUENCE [LARGE SCALE GENOMIC DNA]</scope>
    <source>
        <strain evidence="10">VPI 5359</strain>
    </source>
</reference>
<dbReference type="PANTHER" id="PTHR30151">
    <property type="entry name" value="ALKANE SULFONATE ABC TRANSPORTER-RELATED, MEMBRANE SUBUNIT"/>
    <property type="match status" value="1"/>
</dbReference>
<keyword evidence="2 7" id="KW-0813">Transport</keyword>
<evidence type="ECO:0000256" key="1">
    <source>
        <dbReference type="ARBA" id="ARBA00004651"/>
    </source>
</evidence>
<feature type="transmembrane region" description="Helical" evidence="7">
    <location>
        <begin position="225"/>
        <end position="244"/>
    </location>
</feature>
<dbReference type="OrthoDB" id="9796361at2"/>
<keyword evidence="3" id="KW-1003">Cell membrane</keyword>
<keyword evidence="4 7" id="KW-0812">Transmembrane</keyword>
<dbReference type="InterPro" id="IPR035906">
    <property type="entry name" value="MetI-like_sf"/>
</dbReference>
<dbReference type="STRING" id="1528.SAMN04488579_103120"/>
<accession>A0A1H3CKU6</accession>
<dbReference type="InterPro" id="IPR000515">
    <property type="entry name" value="MetI-like"/>
</dbReference>
<evidence type="ECO:0000259" key="8">
    <source>
        <dbReference type="PROSITE" id="PS50928"/>
    </source>
</evidence>
<keyword evidence="5 7" id="KW-1133">Transmembrane helix</keyword>
<feature type="transmembrane region" description="Helical" evidence="7">
    <location>
        <begin position="178"/>
        <end position="198"/>
    </location>
</feature>
<evidence type="ECO:0000256" key="3">
    <source>
        <dbReference type="ARBA" id="ARBA00022475"/>
    </source>
</evidence>
<name>A0A1H3CKU6_EUBBA</name>
<evidence type="ECO:0000256" key="4">
    <source>
        <dbReference type="ARBA" id="ARBA00022692"/>
    </source>
</evidence>
<organism evidence="9 10">
    <name type="scientific">Eubacterium barkeri</name>
    <name type="common">Clostridium barkeri</name>
    <dbReference type="NCBI Taxonomy" id="1528"/>
    <lineage>
        <taxon>Bacteria</taxon>
        <taxon>Bacillati</taxon>
        <taxon>Bacillota</taxon>
        <taxon>Clostridia</taxon>
        <taxon>Eubacteriales</taxon>
        <taxon>Eubacteriaceae</taxon>
        <taxon>Eubacterium</taxon>
    </lineage>
</organism>
<dbReference type="PROSITE" id="PS50928">
    <property type="entry name" value="ABC_TM1"/>
    <property type="match status" value="1"/>
</dbReference>
<feature type="transmembrane region" description="Helical" evidence="7">
    <location>
        <begin position="71"/>
        <end position="93"/>
    </location>
</feature>
<evidence type="ECO:0000256" key="6">
    <source>
        <dbReference type="ARBA" id="ARBA00023136"/>
    </source>
</evidence>
<dbReference type="CDD" id="cd06261">
    <property type="entry name" value="TM_PBP2"/>
    <property type="match status" value="1"/>
</dbReference>
<comment type="subcellular location">
    <subcellularLocation>
        <location evidence="1 7">Cell membrane</location>
        <topology evidence="1 7">Multi-pass membrane protein</topology>
    </subcellularLocation>
</comment>
<dbReference type="Gene3D" id="1.10.3720.10">
    <property type="entry name" value="MetI-like"/>
    <property type="match status" value="1"/>
</dbReference>
<feature type="domain" description="ABC transmembrane type-1" evidence="8">
    <location>
        <begin position="64"/>
        <end position="244"/>
    </location>
</feature>
<sequence>MKSAMKHTAVTCLVLLILWQLAVSLGQVNTSLFPSPLQVGAAFGELWTGGLAGSLSEASLLGNILVSLARFLMGFTLSAILGISLGLMLGLFPRAFAYVNPLIQLLRPVAPVAWMPFIVLWLGIGDIPAIAIIFIAGFFPVLLSTVKAVGALPAVYWKVAENFEMNRWQRIFKVILPGIFPQIMTSLQLALGTSWIFLVSGEMVGAQSGLGFLIMDAKNSIRPDALLAVILVIGGIGLVLNKLVGMAEHWVKKRWGLGNV</sequence>
<dbReference type="AlphaFoldDB" id="A0A1H3CKU6"/>
<dbReference type="PANTHER" id="PTHR30151:SF0">
    <property type="entry name" value="ABC TRANSPORTER PERMEASE PROTEIN MJ0413-RELATED"/>
    <property type="match status" value="1"/>
</dbReference>
<evidence type="ECO:0000313" key="9">
    <source>
        <dbReference type="EMBL" id="SDX54069.1"/>
    </source>
</evidence>
<evidence type="ECO:0000256" key="5">
    <source>
        <dbReference type="ARBA" id="ARBA00022989"/>
    </source>
</evidence>
<dbReference type="EMBL" id="FNOU01000003">
    <property type="protein sequence ID" value="SDX54069.1"/>
    <property type="molecule type" value="Genomic_DNA"/>
</dbReference>
<protein>
    <submittedName>
        <fullName evidence="9">NitT/TauT family transport system permease protein</fullName>
    </submittedName>
</protein>
<dbReference type="RefSeq" id="WP_090243395.1">
    <property type="nucleotide sequence ID" value="NZ_FNOU01000003.1"/>
</dbReference>
<dbReference type="GO" id="GO:0005886">
    <property type="term" value="C:plasma membrane"/>
    <property type="evidence" value="ECO:0007669"/>
    <property type="project" value="UniProtKB-SubCell"/>
</dbReference>
<gene>
    <name evidence="9" type="ORF">SAMN04488579_103120</name>
</gene>
<dbReference type="Proteomes" id="UP000199652">
    <property type="component" value="Unassembled WGS sequence"/>
</dbReference>
<dbReference type="Pfam" id="PF00528">
    <property type="entry name" value="BPD_transp_1"/>
    <property type="match status" value="1"/>
</dbReference>
<proteinExistence type="inferred from homology"/>
<keyword evidence="10" id="KW-1185">Reference proteome</keyword>
<evidence type="ECO:0000313" key="10">
    <source>
        <dbReference type="Proteomes" id="UP000199652"/>
    </source>
</evidence>
<comment type="similarity">
    <text evidence="7">Belongs to the binding-protein-dependent transport system permease family.</text>
</comment>
<dbReference type="SUPFAM" id="SSF161098">
    <property type="entry name" value="MetI-like"/>
    <property type="match status" value="1"/>
</dbReference>